<protein>
    <submittedName>
        <fullName evidence="1">Uncharacterized protein</fullName>
    </submittedName>
</protein>
<evidence type="ECO:0000313" key="1">
    <source>
        <dbReference type="EMBL" id="KAI3687187.1"/>
    </source>
</evidence>
<evidence type="ECO:0000313" key="2">
    <source>
        <dbReference type="Proteomes" id="UP001056120"/>
    </source>
</evidence>
<dbReference type="EMBL" id="CM042044">
    <property type="protein sequence ID" value="KAI3687187.1"/>
    <property type="molecule type" value="Genomic_DNA"/>
</dbReference>
<reference evidence="1 2" key="2">
    <citation type="journal article" date="2022" name="Mol. Ecol. Resour.">
        <title>The genomes of chicory, endive, great burdock and yacon provide insights into Asteraceae paleo-polyploidization history and plant inulin production.</title>
        <authorList>
            <person name="Fan W."/>
            <person name="Wang S."/>
            <person name="Wang H."/>
            <person name="Wang A."/>
            <person name="Jiang F."/>
            <person name="Liu H."/>
            <person name="Zhao H."/>
            <person name="Xu D."/>
            <person name="Zhang Y."/>
        </authorList>
    </citation>
    <scope>NUCLEOTIDE SEQUENCE [LARGE SCALE GENOMIC DNA]</scope>
    <source>
        <strain evidence="2">cv. Yunnan</strain>
        <tissue evidence="1">Leaves</tissue>
    </source>
</reference>
<proteinExistence type="predicted"/>
<keyword evidence="2" id="KW-1185">Reference proteome</keyword>
<dbReference type="Proteomes" id="UP001056120">
    <property type="component" value="Linkage Group LG27"/>
</dbReference>
<accession>A0ACB8YN88</accession>
<reference evidence="2" key="1">
    <citation type="journal article" date="2022" name="Mol. Ecol. Resour.">
        <title>The genomes of chicory, endive, great burdock and yacon provide insights into Asteraceae palaeo-polyploidization history and plant inulin production.</title>
        <authorList>
            <person name="Fan W."/>
            <person name="Wang S."/>
            <person name="Wang H."/>
            <person name="Wang A."/>
            <person name="Jiang F."/>
            <person name="Liu H."/>
            <person name="Zhao H."/>
            <person name="Xu D."/>
            <person name="Zhang Y."/>
        </authorList>
    </citation>
    <scope>NUCLEOTIDE SEQUENCE [LARGE SCALE GENOMIC DNA]</scope>
    <source>
        <strain evidence="2">cv. Yunnan</strain>
    </source>
</reference>
<organism evidence="1 2">
    <name type="scientific">Smallanthus sonchifolius</name>
    <dbReference type="NCBI Taxonomy" id="185202"/>
    <lineage>
        <taxon>Eukaryota</taxon>
        <taxon>Viridiplantae</taxon>
        <taxon>Streptophyta</taxon>
        <taxon>Embryophyta</taxon>
        <taxon>Tracheophyta</taxon>
        <taxon>Spermatophyta</taxon>
        <taxon>Magnoliopsida</taxon>
        <taxon>eudicotyledons</taxon>
        <taxon>Gunneridae</taxon>
        <taxon>Pentapetalae</taxon>
        <taxon>asterids</taxon>
        <taxon>campanulids</taxon>
        <taxon>Asterales</taxon>
        <taxon>Asteraceae</taxon>
        <taxon>Asteroideae</taxon>
        <taxon>Heliantheae alliance</taxon>
        <taxon>Millerieae</taxon>
        <taxon>Smallanthus</taxon>
    </lineage>
</organism>
<sequence>MCPTGTSLWPARTISDLRSAFEILDVDRDGKISHEDLKTSYADADDDVIGSMMTVADSNKDGYVEYDEFEKVFDSKRSGGVLEDVFKAMDGDGDGKVGFRDLRSYLNSAGFEVSDDEIEAMIKLGDGDDEIGGVTFDGFLNRDTDKVVKGDSNSIGGVLKDVFKAMDGDGDGKVGYGDLRGYLKSAGFEVSDDEIKGMIKLGDGDDESGGVTFDGFMKILAV</sequence>
<comment type="caution">
    <text evidence="1">The sequence shown here is derived from an EMBL/GenBank/DDBJ whole genome shotgun (WGS) entry which is preliminary data.</text>
</comment>
<name>A0ACB8YN88_9ASTR</name>
<gene>
    <name evidence="1" type="ORF">L1987_80880</name>
</gene>